<keyword evidence="2" id="KW-1185">Reference proteome</keyword>
<dbReference type="Proteomes" id="UP000243579">
    <property type="component" value="Unassembled WGS sequence"/>
</dbReference>
<gene>
    <name evidence="1" type="ORF">ACHHYP_15722</name>
</gene>
<name>A0A1V9YA78_ACHHY</name>
<comment type="caution">
    <text evidence="1">The sequence shown here is derived from an EMBL/GenBank/DDBJ whole genome shotgun (WGS) entry which is preliminary data.</text>
</comment>
<dbReference type="OrthoDB" id="63453at2759"/>
<dbReference type="EMBL" id="JNBR01002429">
    <property type="protein sequence ID" value="OQR82633.1"/>
    <property type="molecule type" value="Genomic_DNA"/>
</dbReference>
<evidence type="ECO:0000313" key="1">
    <source>
        <dbReference type="EMBL" id="OQR82633.1"/>
    </source>
</evidence>
<sequence length="272" mass="31038">MPRIAPYPQPWDEPTTRRKSKLVFRSAEEKIAHQRRLRASNQRAHVARRQERIATLTAEVAALAYDTSRLEGKRDSLAATRLRATAYLNDHATAKVVLEYLKVFRYGYKSALDDEALIQERFLRSIMRPDLRYFGFVGIEVLLRTFRLYCTTHSNFCMLFLRCDLIEDDLSGLVTCRVQMVVSQRLSRATLAMYFPHILHDETLVQALIGRQIDIPTTSVFGFDADGLVESYHASMDFVSAYLAVLGSLEAVGRLVGGNQYHPAKHQARLRA</sequence>
<organism evidence="1 2">
    <name type="scientific">Achlya hypogyna</name>
    <name type="common">Oomycete</name>
    <name type="synonym">Protoachlya hypogyna</name>
    <dbReference type="NCBI Taxonomy" id="1202772"/>
    <lineage>
        <taxon>Eukaryota</taxon>
        <taxon>Sar</taxon>
        <taxon>Stramenopiles</taxon>
        <taxon>Oomycota</taxon>
        <taxon>Saprolegniomycetes</taxon>
        <taxon>Saprolegniales</taxon>
        <taxon>Achlyaceae</taxon>
        <taxon>Achlya</taxon>
    </lineage>
</organism>
<accession>A0A1V9YA78</accession>
<reference evidence="1 2" key="1">
    <citation type="journal article" date="2014" name="Genome Biol. Evol.">
        <title>The secreted proteins of Achlya hypogyna and Thraustotheca clavata identify the ancestral oomycete secretome and reveal gene acquisitions by horizontal gene transfer.</title>
        <authorList>
            <person name="Misner I."/>
            <person name="Blouin N."/>
            <person name="Leonard G."/>
            <person name="Richards T.A."/>
            <person name="Lane C.E."/>
        </authorList>
    </citation>
    <scope>NUCLEOTIDE SEQUENCE [LARGE SCALE GENOMIC DNA]</scope>
    <source>
        <strain evidence="1 2">ATCC 48635</strain>
    </source>
</reference>
<evidence type="ECO:0008006" key="3">
    <source>
        <dbReference type="Google" id="ProtNLM"/>
    </source>
</evidence>
<dbReference type="AlphaFoldDB" id="A0A1V9YA78"/>
<evidence type="ECO:0000313" key="2">
    <source>
        <dbReference type="Proteomes" id="UP000243579"/>
    </source>
</evidence>
<proteinExistence type="predicted"/>
<protein>
    <recommendedName>
        <fullName evidence="3">Bzip transcription factor</fullName>
    </recommendedName>
</protein>